<evidence type="ECO:0000256" key="2">
    <source>
        <dbReference type="ARBA" id="ARBA00022801"/>
    </source>
</evidence>
<dbReference type="InterPro" id="IPR040605">
    <property type="entry name" value="Glyco_hydro2_dom5"/>
</dbReference>
<evidence type="ECO:0000259" key="8">
    <source>
        <dbReference type="Pfam" id="PF18565"/>
    </source>
</evidence>
<dbReference type="PROSITE" id="PS51257">
    <property type="entry name" value="PROKAR_LIPOPROTEIN"/>
    <property type="match status" value="1"/>
</dbReference>
<accession>A0ABY7AV47</accession>
<dbReference type="InterPro" id="IPR008964">
    <property type="entry name" value="Invasin/intimin_cell_adhesion"/>
</dbReference>
<dbReference type="SUPFAM" id="SSF49785">
    <property type="entry name" value="Galactose-binding domain-like"/>
    <property type="match status" value="1"/>
</dbReference>
<keyword evidence="9" id="KW-0614">Plasmid</keyword>
<dbReference type="SUPFAM" id="SSF51445">
    <property type="entry name" value="(Trans)glycosidases"/>
    <property type="match status" value="1"/>
</dbReference>
<feature type="domain" description="Glycoside hydrolase family 2 immunoglobulin-like beta-sandwich" evidence="4">
    <location>
        <begin position="187"/>
        <end position="289"/>
    </location>
</feature>
<keyword evidence="2" id="KW-0378">Hydrolase</keyword>
<feature type="domain" description="Glycoside hydrolase family 2" evidence="8">
    <location>
        <begin position="743"/>
        <end position="845"/>
    </location>
</feature>
<dbReference type="Gene3D" id="2.60.40.10">
    <property type="entry name" value="Immunoglobulins"/>
    <property type="match status" value="3"/>
</dbReference>
<evidence type="ECO:0000259" key="7">
    <source>
        <dbReference type="Pfam" id="PF16355"/>
    </source>
</evidence>
<feature type="domain" description="Glycosyl hydrolases family 2 sugar binding" evidence="6">
    <location>
        <begin position="82"/>
        <end position="176"/>
    </location>
</feature>
<feature type="domain" description="DUF4982" evidence="7">
    <location>
        <begin position="672"/>
        <end position="729"/>
    </location>
</feature>
<geneLocation type="plasmid" evidence="9 10">
    <name>pCadTS8_2</name>
</geneLocation>
<evidence type="ECO:0000256" key="3">
    <source>
        <dbReference type="ARBA" id="ARBA00023295"/>
    </source>
</evidence>
<dbReference type="Proteomes" id="UP001163726">
    <property type="component" value="Plasmid pCadTS8_2"/>
</dbReference>
<dbReference type="RefSeq" id="WP_268077162.1">
    <property type="nucleotide sequence ID" value="NZ_CP109967.1"/>
</dbReference>
<dbReference type="Pfam" id="PF00703">
    <property type="entry name" value="Glyco_hydro_2"/>
    <property type="match status" value="1"/>
</dbReference>
<dbReference type="InterPro" id="IPR006103">
    <property type="entry name" value="Glyco_hydro_2_cat"/>
</dbReference>
<reference evidence="9" key="1">
    <citation type="submission" date="2022-10" db="EMBL/GenBank/DDBJ databases">
        <title>Catenovulum adriacola sp. nov. isolated in the Harbour of Susak.</title>
        <authorList>
            <person name="Schoch T."/>
            <person name="Reich S.J."/>
            <person name="Stoeferle S."/>
            <person name="Flaiz M."/>
            <person name="Kazda M."/>
            <person name="Riedel C.U."/>
            <person name="Duerre P."/>
        </authorList>
    </citation>
    <scope>NUCLEOTIDE SEQUENCE</scope>
    <source>
        <strain evidence="9">TS8</strain>
        <plasmid evidence="9">pCadTS8_2</plasmid>
    </source>
</reference>
<evidence type="ECO:0000313" key="10">
    <source>
        <dbReference type="Proteomes" id="UP001163726"/>
    </source>
</evidence>
<dbReference type="PANTHER" id="PTHR42732:SF1">
    <property type="entry name" value="BETA-MANNOSIDASE"/>
    <property type="match status" value="1"/>
</dbReference>
<dbReference type="PRINTS" id="PR00132">
    <property type="entry name" value="GLHYDRLASE2"/>
</dbReference>
<dbReference type="Pfam" id="PF16355">
    <property type="entry name" value="DUF4982"/>
    <property type="match status" value="1"/>
</dbReference>
<dbReference type="InterPro" id="IPR013783">
    <property type="entry name" value="Ig-like_fold"/>
</dbReference>
<keyword evidence="3" id="KW-0326">Glycosidase</keyword>
<evidence type="ECO:0000259" key="5">
    <source>
        <dbReference type="Pfam" id="PF02836"/>
    </source>
</evidence>
<evidence type="ECO:0000259" key="4">
    <source>
        <dbReference type="Pfam" id="PF00703"/>
    </source>
</evidence>
<dbReference type="InterPro" id="IPR006104">
    <property type="entry name" value="Glyco_hydro_2_N"/>
</dbReference>
<dbReference type="PANTHER" id="PTHR42732">
    <property type="entry name" value="BETA-GALACTOSIDASE"/>
    <property type="match status" value="1"/>
</dbReference>
<comment type="similarity">
    <text evidence="1">Belongs to the glycosyl hydrolase 2 family.</text>
</comment>
<evidence type="ECO:0000259" key="6">
    <source>
        <dbReference type="Pfam" id="PF02837"/>
    </source>
</evidence>
<dbReference type="Gene3D" id="2.60.120.260">
    <property type="entry name" value="Galactose-binding domain-like"/>
    <property type="match status" value="1"/>
</dbReference>
<keyword evidence="10" id="KW-1185">Reference proteome</keyword>
<dbReference type="InterPro" id="IPR008979">
    <property type="entry name" value="Galactose-bd-like_sf"/>
</dbReference>
<dbReference type="Pfam" id="PF02836">
    <property type="entry name" value="Glyco_hydro_2_C"/>
    <property type="match status" value="1"/>
</dbReference>
<dbReference type="InterPro" id="IPR051913">
    <property type="entry name" value="GH2_Domain-Containing"/>
</dbReference>
<dbReference type="EMBL" id="CP109967">
    <property type="protein sequence ID" value="WAJ72385.1"/>
    <property type="molecule type" value="Genomic_DNA"/>
</dbReference>
<dbReference type="InterPro" id="IPR032311">
    <property type="entry name" value="DUF4982"/>
</dbReference>
<gene>
    <name evidence="9" type="ORF">OLW01_16745</name>
</gene>
<dbReference type="InterPro" id="IPR006102">
    <property type="entry name" value="Ig-like_GH2"/>
</dbReference>
<sequence length="853" mass="96271">MMTRFSFNLQKQLSALIMLLGCLVSVISLNIQAKTLTDFNFNWQFKLEDTDKGWQTVRLPHDWSVALPYTKAGAASTGFKLGGIGWYKKQFNLNEKDKNKVFWVEFDGIYNNSSIWINGHHVGGRPYGYTSFNVDITPYVVFDKANEIKVKVDRTAYADSRWYTGSGIYRNVRLVKANSVYIPQWGIQVTTPKVGVQNASVSVKTQLTAKQFTGDSAKVVVDIINHNGDIVSQSSKQIVLAPDQKIELSSDIKYPDLWSLEHPHLYQAQVKVYHKQKLISQDVQSFGVRSIEFDPNLGFFLNNKQVKIKGANLHHDAGALGAAVPKSIWRSRLNKLKSIGVNAIRMAHNPHAPELLALCDEMGFLVNAEAFDDWDRAKAKSKVYLGDNQAKGESVASYAEHFNDWAERDLKAMLKRDFNHPSIIMWSIGNEIEWTYTYYPKSVSHHEDGTSYYEDAPDFDQQRILKNIKKFNPDSEDNLVKIAHQLSDWVKEIDTTRPVTAGLTHPSVGFATGYADALDLVGFNYRAAAYQKAHETYPNKVIYGSENWGAWREWRDAVDKEYIAGIFIWTGFAYKGEAGPLPRMGLNISLFDFVGNKTPRGHFFETLWQDKAKIYLGTTPAASSEFSLVKTEDSEKPEWQFKSRTYPPHIWDKLRMWEWYDIEPLWDYAENEKIVVQSYTNTETAELFLNGKSLGKKALADFSDRVIKWMVPYTNGQLEVVGYNNNKAVVRTQLNTPGEIENIQLNAEKQTLKADQYDTVIVNLTLLDSAGNLVANAAEKVKFVVSGPAEILAVDNGSEFNIQDVLTDTLVTDRGRASVILRSTAQAGEVKVKAVMGDINSAEIKLKSKSASL</sequence>
<dbReference type="InterPro" id="IPR036156">
    <property type="entry name" value="Beta-gal/glucu_dom_sf"/>
</dbReference>
<evidence type="ECO:0000313" key="9">
    <source>
        <dbReference type="EMBL" id="WAJ72385.1"/>
    </source>
</evidence>
<protein>
    <submittedName>
        <fullName evidence="9">DUF4982 domain-containing protein</fullName>
    </submittedName>
</protein>
<dbReference type="Pfam" id="PF18565">
    <property type="entry name" value="Glyco_hydro2_C5"/>
    <property type="match status" value="1"/>
</dbReference>
<feature type="domain" description="Glycoside hydrolase family 2 catalytic" evidence="5">
    <location>
        <begin position="299"/>
        <end position="444"/>
    </location>
</feature>
<name>A0ABY7AV47_9ALTE</name>
<dbReference type="Pfam" id="PF02837">
    <property type="entry name" value="Glyco_hydro_2_N"/>
    <property type="match status" value="1"/>
</dbReference>
<dbReference type="InterPro" id="IPR006101">
    <property type="entry name" value="Glyco_hydro_2"/>
</dbReference>
<dbReference type="Gene3D" id="3.20.20.80">
    <property type="entry name" value="Glycosidases"/>
    <property type="match status" value="1"/>
</dbReference>
<organism evidence="9 10">
    <name type="scientific">Catenovulum adriaticum</name>
    <dbReference type="NCBI Taxonomy" id="2984846"/>
    <lineage>
        <taxon>Bacteria</taxon>
        <taxon>Pseudomonadati</taxon>
        <taxon>Pseudomonadota</taxon>
        <taxon>Gammaproteobacteria</taxon>
        <taxon>Alteromonadales</taxon>
        <taxon>Alteromonadaceae</taxon>
        <taxon>Catenovulum</taxon>
    </lineage>
</organism>
<dbReference type="SUPFAM" id="SSF49303">
    <property type="entry name" value="beta-Galactosidase/glucuronidase domain"/>
    <property type="match status" value="1"/>
</dbReference>
<evidence type="ECO:0000256" key="1">
    <source>
        <dbReference type="ARBA" id="ARBA00007401"/>
    </source>
</evidence>
<proteinExistence type="inferred from homology"/>
<dbReference type="SUPFAM" id="SSF49373">
    <property type="entry name" value="Invasin/intimin cell-adhesion fragments"/>
    <property type="match status" value="1"/>
</dbReference>
<dbReference type="InterPro" id="IPR017853">
    <property type="entry name" value="GH"/>
</dbReference>